<dbReference type="EMBL" id="DXBG01000310">
    <property type="protein sequence ID" value="HIZ66862.1"/>
    <property type="molecule type" value="Genomic_DNA"/>
</dbReference>
<accession>A0A9D2JUB9</accession>
<dbReference type="Pfam" id="PF07261">
    <property type="entry name" value="DnaB_2"/>
    <property type="match status" value="2"/>
</dbReference>
<dbReference type="NCBIfam" id="TIGR01446">
    <property type="entry name" value="DnaD_dom"/>
    <property type="match status" value="2"/>
</dbReference>
<reference evidence="4" key="1">
    <citation type="journal article" date="2021" name="PeerJ">
        <title>Extensive microbial diversity within the chicken gut microbiome revealed by metagenomics and culture.</title>
        <authorList>
            <person name="Gilroy R."/>
            <person name="Ravi A."/>
            <person name="Getino M."/>
            <person name="Pursley I."/>
            <person name="Horton D.L."/>
            <person name="Alikhan N.F."/>
            <person name="Baker D."/>
            <person name="Gharbi K."/>
            <person name="Hall N."/>
            <person name="Watson M."/>
            <person name="Adriaenssens E.M."/>
            <person name="Foster-Nyarko E."/>
            <person name="Jarju S."/>
            <person name="Secka A."/>
            <person name="Antonio M."/>
            <person name="Oren A."/>
            <person name="Chaudhuri R.R."/>
            <person name="La Ragione R."/>
            <person name="Hildebrand F."/>
            <person name="Pallen M.J."/>
        </authorList>
    </citation>
    <scope>NUCLEOTIDE SEQUENCE</scope>
    <source>
        <strain evidence="4">1068</strain>
    </source>
</reference>
<dbReference type="SUPFAM" id="SSF158499">
    <property type="entry name" value="DnaD domain-like"/>
    <property type="match status" value="2"/>
</dbReference>
<feature type="domain" description="DnaB/C C-terminal" evidence="3">
    <location>
        <begin position="244"/>
        <end position="307"/>
    </location>
</feature>
<name>A0A9D2JUB9_9FIRM</name>
<dbReference type="Proteomes" id="UP000824056">
    <property type="component" value="Unassembled WGS sequence"/>
</dbReference>
<dbReference type="PIRSF" id="PIRSF033722">
    <property type="entry name" value="DnaD_CA_C3587_prd"/>
    <property type="match status" value="1"/>
</dbReference>
<organism evidence="4 5">
    <name type="scientific">Candidatus Blautia pullicola</name>
    <dbReference type="NCBI Taxonomy" id="2838498"/>
    <lineage>
        <taxon>Bacteria</taxon>
        <taxon>Bacillati</taxon>
        <taxon>Bacillota</taxon>
        <taxon>Clostridia</taxon>
        <taxon>Lachnospirales</taxon>
        <taxon>Lachnospiraceae</taxon>
        <taxon>Blautia</taxon>
    </lineage>
</organism>
<comment type="similarity">
    <text evidence="1">Belongs to the DnaB/DnaD family.</text>
</comment>
<dbReference type="InterPro" id="IPR017019">
    <property type="entry name" value="DNA_replication_prd_bac"/>
</dbReference>
<dbReference type="PANTHER" id="PTHR37293:SF5">
    <property type="entry name" value="DNA REPLICATION PROTEIN"/>
    <property type="match status" value="1"/>
</dbReference>
<evidence type="ECO:0000256" key="1">
    <source>
        <dbReference type="ARBA" id="ARBA00093462"/>
    </source>
</evidence>
<feature type="region of interest" description="Disordered" evidence="2">
    <location>
        <begin position="310"/>
        <end position="335"/>
    </location>
</feature>
<feature type="region of interest" description="Disordered" evidence="2">
    <location>
        <begin position="111"/>
        <end position="130"/>
    </location>
</feature>
<dbReference type="InterPro" id="IPR034829">
    <property type="entry name" value="DnaD-like_sf"/>
</dbReference>
<dbReference type="AlphaFoldDB" id="A0A9D2JUB9"/>
<reference evidence="4" key="2">
    <citation type="submission" date="2021-04" db="EMBL/GenBank/DDBJ databases">
        <authorList>
            <person name="Gilroy R."/>
        </authorList>
    </citation>
    <scope>NUCLEOTIDE SEQUENCE</scope>
    <source>
        <strain evidence="4">1068</strain>
    </source>
</reference>
<dbReference type="InterPro" id="IPR006343">
    <property type="entry name" value="DnaB/C_C"/>
</dbReference>
<feature type="compositionally biased region" description="Low complexity" evidence="2">
    <location>
        <begin position="310"/>
        <end position="331"/>
    </location>
</feature>
<dbReference type="Gene3D" id="1.10.10.630">
    <property type="entry name" value="DnaD domain-like"/>
    <property type="match status" value="2"/>
</dbReference>
<gene>
    <name evidence="4" type="ORF">H9809_13350</name>
</gene>
<evidence type="ECO:0000259" key="3">
    <source>
        <dbReference type="Pfam" id="PF07261"/>
    </source>
</evidence>
<dbReference type="InterPro" id="IPR053162">
    <property type="entry name" value="DnaD"/>
</dbReference>
<comment type="caution">
    <text evidence="4">The sequence shown here is derived from an EMBL/GenBank/DDBJ whole genome shotgun (WGS) entry which is preliminary data.</text>
</comment>
<dbReference type="PANTHER" id="PTHR37293">
    <property type="entry name" value="PHAGE REPLICATION PROTEIN-RELATED"/>
    <property type="match status" value="1"/>
</dbReference>
<feature type="domain" description="DnaB/C C-terminal" evidence="3">
    <location>
        <begin position="153"/>
        <end position="224"/>
    </location>
</feature>
<sequence length="355" mass="40553">MGQFQVFNSFPGEFTFVSNRFLDLYMPSANGEFVKIYLYLLRHCREEQTVLELSSIADTFDCREADVIRAMKYWKKAGILDVSFDASGTLTGVVFYPLPLKAETALESAAAKEKKPVPHSKLSISKNPDSSVSLSRNKLQELKGHDEVRQLLFIAEQYLGRTLTSTDMETLLYLYDEVHLSGELLEYLIEYCVSKGSPSMAYIKKVGLAWAQQKITTVSQAKEETNLYNKNYFTILRAFGIKNRNPLEKEIQYMNLWLNQYGFTLDIIQEACSRTVLSTGKASFSYADSILESWFKKGVRHLSDVEDLDQSFQQKKAQKSPQSQTSKAASSRNKFNNFHQRAYNMAELEKQLLGK</sequence>
<evidence type="ECO:0000256" key="2">
    <source>
        <dbReference type="SAM" id="MobiDB-lite"/>
    </source>
</evidence>
<protein>
    <submittedName>
        <fullName evidence="4">DnaD domain protein</fullName>
    </submittedName>
</protein>
<evidence type="ECO:0000313" key="4">
    <source>
        <dbReference type="EMBL" id="HIZ66862.1"/>
    </source>
</evidence>
<evidence type="ECO:0000313" key="5">
    <source>
        <dbReference type="Proteomes" id="UP000824056"/>
    </source>
</evidence>
<proteinExistence type="inferred from homology"/>